<dbReference type="InterPro" id="IPR015797">
    <property type="entry name" value="NUDIX_hydrolase-like_dom_sf"/>
</dbReference>
<accession>A0A9D1DUA2</accession>
<feature type="domain" description="Nudix hydrolase" evidence="1">
    <location>
        <begin position="30"/>
        <end position="165"/>
    </location>
</feature>
<dbReference type="PANTHER" id="PTHR43736:SF4">
    <property type="entry name" value="SLR1690 PROTEIN"/>
    <property type="match status" value="1"/>
</dbReference>
<dbReference type="AlphaFoldDB" id="A0A9D1DUA2"/>
<dbReference type="Proteomes" id="UP000824232">
    <property type="component" value="Unassembled WGS sequence"/>
</dbReference>
<reference evidence="2" key="1">
    <citation type="submission" date="2020-10" db="EMBL/GenBank/DDBJ databases">
        <authorList>
            <person name="Gilroy R."/>
        </authorList>
    </citation>
    <scope>NUCLEOTIDE SEQUENCE</scope>
    <source>
        <strain evidence="2">CHK184-20233</strain>
    </source>
</reference>
<organism evidence="2 3">
    <name type="scientific">Candidatus Onthousia excrementipullorum</name>
    <dbReference type="NCBI Taxonomy" id="2840884"/>
    <lineage>
        <taxon>Bacteria</taxon>
        <taxon>Bacillati</taxon>
        <taxon>Bacillota</taxon>
        <taxon>Bacilli</taxon>
        <taxon>Candidatus Onthousia</taxon>
    </lineage>
</organism>
<keyword evidence="2" id="KW-0378">Hydrolase</keyword>
<dbReference type="InterPro" id="IPR036390">
    <property type="entry name" value="WH_DNA-bd_sf"/>
</dbReference>
<evidence type="ECO:0000259" key="1">
    <source>
        <dbReference type="PROSITE" id="PS51462"/>
    </source>
</evidence>
<dbReference type="EMBL" id="DVHC01000043">
    <property type="protein sequence ID" value="HIR59234.1"/>
    <property type="molecule type" value="Genomic_DNA"/>
</dbReference>
<dbReference type="InterPro" id="IPR054105">
    <property type="entry name" value="WHD_NrtR"/>
</dbReference>
<proteinExistence type="predicted"/>
<gene>
    <name evidence="2" type="ORF">IAB38_04210</name>
</gene>
<dbReference type="InterPro" id="IPR036388">
    <property type="entry name" value="WH-like_DNA-bd_sf"/>
</dbReference>
<dbReference type="InterPro" id="IPR011213">
    <property type="entry name" value="NMN_biosyn"/>
</dbReference>
<evidence type="ECO:0000313" key="3">
    <source>
        <dbReference type="Proteomes" id="UP000824232"/>
    </source>
</evidence>
<dbReference type="SUPFAM" id="SSF46785">
    <property type="entry name" value="Winged helix' DNA-binding domain"/>
    <property type="match status" value="1"/>
</dbReference>
<evidence type="ECO:0000313" key="2">
    <source>
        <dbReference type="EMBL" id="HIR59234.1"/>
    </source>
</evidence>
<dbReference type="CDD" id="cd18873">
    <property type="entry name" value="NUDIX_NadM_like"/>
    <property type="match status" value="1"/>
</dbReference>
<dbReference type="PROSITE" id="PS51462">
    <property type="entry name" value="NUDIX"/>
    <property type="match status" value="1"/>
</dbReference>
<dbReference type="InterPro" id="IPR000086">
    <property type="entry name" value="NUDIX_hydrolase_dom"/>
</dbReference>
<dbReference type="GO" id="GO:0016787">
    <property type="term" value="F:hydrolase activity"/>
    <property type="evidence" value="ECO:0007669"/>
    <property type="project" value="UniProtKB-KW"/>
</dbReference>
<sequence length="277" mass="32483">MEKVYKSEEEFLKDYNAKDFEQLSMTADILLISVSSEEVNNYRKNSKKMMSILLVKRSDYPFKGKWCLPGGFLDPKTETLEECAKRVLKRETNLSNIYLEQLYTYDALDRDPRTRVVSTAFIALVDKNRLTEMINPNACWFDVMLIEEKDNIVDISLTNGVENINLSIKKTLREKTTDRYSFKARKNVLAFDHDIVVLAGLERLKNKLNYTDIVFNMMPEYFTLGELQQVYEVILNKKLLDPAFRRIIKDKVVKTNKMRTGEGHRPSVLFKYRKKND</sequence>
<reference evidence="2" key="2">
    <citation type="journal article" date="2021" name="PeerJ">
        <title>Extensive microbial diversity within the chicken gut microbiome revealed by metagenomics and culture.</title>
        <authorList>
            <person name="Gilroy R."/>
            <person name="Ravi A."/>
            <person name="Getino M."/>
            <person name="Pursley I."/>
            <person name="Horton D.L."/>
            <person name="Alikhan N.F."/>
            <person name="Baker D."/>
            <person name="Gharbi K."/>
            <person name="Hall N."/>
            <person name="Watson M."/>
            <person name="Adriaenssens E.M."/>
            <person name="Foster-Nyarko E."/>
            <person name="Jarju S."/>
            <person name="Secka A."/>
            <person name="Antonio M."/>
            <person name="Oren A."/>
            <person name="Chaudhuri R.R."/>
            <person name="La Ragione R."/>
            <person name="Hildebrand F."/>
            <person name="Pallen M.J."/>
        </authorList>
    </citation>
    <scope>NUCLEOTIDE SEQUENCE</scope>
    <source>
        <strain evidence="2">CHK184-20233</strain>
    </source>
</reference>
<dbReference type="Pfam" id="PF00293">
    <property type="entry name" value="NUDIX"/>
    <property type="match status" value="1"/>
</dbReference>
<comment type="caution">
    <text evidence="2">The sequence shown here is derived from an EMBL/GenBank/DDBJ whole genome shotgun (WGS) entry which is preliminary data.</text>
</comment>
<name>A0A9D1DUA2_9FIRM</name>
<dbReference type="Pfam" id="PF21906">
    <property type="entry name" value="WHD_NrtR"/>
    <property type="match status" value="1"/>
</dbReference>
<dbReference type="PIRSF" id="PIRSF019423">
    <property type="entry name" value="NMN_biosyn"/>
    <property type="match status" value="1"/>
</dbReference>
<dbReference type="Gene3D" id="1.10.10.10">
    <property type="entry name" value="Winged helix-like DNA-binding domain superfamily/Winged helix DNA-binding domain"/>
    <property type="match status" value="1"/>
</dbReference>
<protein>
    <submittedName>
        <fullName evidence="2">NUDIX hydrolase</fullName>
    </submittedName>
</protein>
<dbReference type="SUPFAM" id="SSF55811">
    <property type="entry name" value="Nudix"/>
    <property type="match status" value="1"/>
</dbReference>
<dbReference type="Gene3D" id="3.90.79.10">
    <property type="entry name" value="Nucleoside Triphosphate Pyrophosphohydrolase"/>
    <property type="match status" value="1"/>
</dbReference>
<dbReference type="PANTHER" id="PTHR43736">
    <property type="entry name" value="ADP-RIBOSE PYROPHOSPHATASE"/>
    <property type="match status" value="1"/>
</dbReference>